<reference evidence="8 9" key="2">
    <citation type="journal article" date="2016" name="Genome Announc.">
        <title>Draft Genome Sequence of a Versatile Hydrocarbon-Degrading Bacterium, Rhodococcus pyridinivorans Strain KG-16, Collected from Oil Fields in India.</title>
        <authorList>
            <person name="Aggarwal R.K."/>
            <person name="Dawar C."/>
            <person name="Phanindranath R."/>
            <person name="Mutnuri L."/>
            <person name="Dayal A.M."/>
        </authorList>
    </citation>
    <scope>NUCLEOTIDE SEQUENCE [LARGE SCALE GENOMIC DNA]</scope>
    <source>
        <strain evidence="8 9">KG-16</strain>
    </source>
</reference>
<reference evidence="9" key="1">
    <citation type="submission" date="2015-01" db="EMBL/GenBank/DDBJ databases">
        <title>Draft genome sequence of Rhodococcus pyridinivorans strain KG-16, a hydrocarbon-degrading bacterium.</title>
        <authorList>
            <person name="Aggarwal R.K."/>
            <person name="Dawar C."/>
        </authorList>
    </citation>
    <scope>NUCLEOTIDE SEQUENCE [LARGE SCALE GENOMIC DNA]</scope>
    <source>
        <strain evidence="9">KG-16</strain>
    </source>
</reference>
<dbReference type="GO" id="GO:0020037">
    <property type="term" value="F:heme binding"/>
    <property type="evidence" value="ECO:0007669"/>
    <property type="project" value="InterPro"/>
</dbReference>
<keyword evidence="3 7" id="KW-0479">Metal-binding</keyword>
<dbReference type="Pfam" id="PF00067">
    <property type="entry name" value="p450"/>
    <property type="match status" value="1"/>
</dbReference>
<dbReference type="PANTHER" id="PTHR46696:SF6">
    <property type="entry name" value="P450, PUTATIVE (EUROFUNG)-RELATED"/>
    <property type="match status" value="1"/>
</dbReference>
<dbReference type="AlphaFoldDB" id="A0A0V9UF54"/>
<evidence type="ECO:0000256" key="1">
    <source>
        <dbReference type="ARBA" id="ARBA00010617"/>
    </source>
</evidence>
<dbReference type="RefSeq" id="WP_060654262.1">
    <property type="nucleotide sequence ID" value="NZ_AZXY01000014.1"/>
</dbReference>
<accession>A0A0V9UF54</accession>
<dbReference type="CDD" id="cd11078">
    <property type="entry name" value="CYP130-like"/>
    <property type="match status" value="1"/>
</dbReference>
<keyword evidence="4 7" id="KW-0560">Oxidoreductase</keyword>
<dbReference type="InterPro" id="IPR036396">
    <property type="entry name" value="Cyt_P450_sf"/>
</dbReference>
<evidence type="ECO:0000256" key="7">
    <source>
        <dbReference type="RuleBase" id="RU000461"/>
    </source>
</evidence>
<protein>
    <submittedName>
        <fullName evidence="8">Cytochrome P450</fullName>
    </submittedName>
</protein>
<dbReference type="GO" id="GO:0016705">
    <property type="term" value="F:oxidoreductase activity, acting on paired donors, with incorporation or reduction of molecular oxygen"/>
    <property type="evidence" value="ECO:0007669"/>
    <property type="project" value="InterPro"/>
</dbReference>
<dbReference type="GO" id="GO:0004497">
    <property type="term" value="F:monooxygenase activity"/>
    <property type="evidence" value="ECO:0007669"/>
    <property type="project" value="UniProtKB-KW"/>
</dbReference>
<dbReference type="SUPFAM" id="SSF48264">
    <property type="entry name" value="Cytochrome P450"/>
    <property type="match status" value="1"/>
</dbReference>
<dbReference type="EMBL" id="AZXY01000014">
    <property type="protein sequence ID" value="KSZ56607.1"/>
    <property type="molecule type" value="Genomic_DNA"/>
</dbReference>
<keyword evidence="2 7" id="KW-0349">Heme</keyword>
<dbReference type="PRINTS" id="PR00359">
    <property type="entry name" value="BP450"/>
</dbReference>
<comment type="caution">
    <text evidence="8">The sequence shown here is derived from an EMBL/GenBank/DDBJ whole genome shotgun (WGS) entry which is preliminary data.</text>
</comment>
<evidence type="ECO:0000313" key="8">
    <source>
        <dbReference type="EMBL" id="KSZ56607.1"/>
    </source>
</evidence>
<keyword evidence="5 7" id="KW-0408">Iron</keyword>
<dbReference type="PANTHER" id="PTHR46696">
    <property type="entry name" value="P450, PUTATIVE (EUROFUNG)-RELATED"/>
    <property type="match status" value="1"/>
</dbReference>
<proteinExistence type="inferred from homology"/>
<evidence type="ECO:0000256" key="5">
    <source>
        <dbReference type="ARBA" id="ARBA00023004"/>
    </source>
</evidence>
<dbReference type="PROSITE" id="PS00086">
    <property type="entry name" value="CYTOCHROME_P450"/>
    <property type="match status" value="1"/>
</dbReference>
<comment type="similarity">
    <text evidence="1 7">Belongs to the cytochrome P450 family.</text>
</comment>
<dbReference type="PATRIC" id="fig|1441730.3.peg.4748"/>
<name>A0A0V9UF54_9NOCA</name>
<dbReference type="Gene3D" id="1.10.630.10">
    <property type="entry name" value="Cytochrome P450"/>
    <property type="match status" value="1"/>
</dbReference>
<evidence type="ECO:0000256" key="4">
    <source>
        <dbReference type="ARBA" id="ARBA00023002"/>
    </source>
</evidence>
<organism evidence="8 9">
    <name type="scientific">Rhodococcus pyridinivorans KG-16</name>
    <dbReference type="NCBI Taxonomy" id="1441730"/>
    <lineage>
        <taxon>Bacteria</taxon>
        <taxon>Bacillati</taxon>
        <taxon>Actinomycetota</taxon>
        <taxon>Actinomycetes</taxon>
        <taxon>Mycobacteriales</taxon>
        <taxon>Nocardiaceae</taxon>
        <taxon>Rhodococcus</taxon>
    </lineage>
</organism>
<evidence type="ECO:0000256" key="6">
    <source>
        <dbReference type="ARBA" id="ARBA00023033"/>
    </source>
</evidence>
<gene>
    <name evidence="8" type="ORF">Z045_22700</name>
</gene>
<dbReference type="InterPro" id="IPR017972">
    <property type="entry name" value="Cyt_P450_CS"/>
</dbReference>
<evidence type="ECO:0000313" key="9">
    <source>
        <dbReference type="Proteomes" id="UP000053060"/>
    </source>
</evidence>
<dbReference type="GO" id="GO:0005506">
    <property type="term" value="F:iron ion binding"/>
    <property type="evidence" value="ECO:0007669"/>
    <property type="project" value="InterPro"/>
</dbReference>
<dbReference type="InterPro" id="IPR001128">
    <property type="entry name" value="Cyt_P450"/>
</dbReference>
<sequence length="437" mass="48918">MTVDHAPDGLTSPTGCPVSRMAAGFDPFQGPYQVDPSTSLKQARAEEPVFYSPLLDYWVVTRYEDIKQIFKNPALFSPRITLDQITPISDEALQILGSYQFAPGPTIVNEDEPIHTQRCRLLMQPFEADNVGTLEPKIRQVVNTYLDRVIKTGRADLVDDLLYEVPCIVALIFLGVPDEDIETCRHFGMQQTLFTWGHPDGDEQIRVATGMGKFWEFAGGLVEKLKADPDAKGWIPHAIEMQRQHPDLFDDNYLQNIMMSGVVAAHETTTNATGNAFRTLLENRHAWEQICADPTLIPKAIEECLRYSGSVVAWRRMALADTTVGGVDIPAGGRLLIVTASANRDDEVFPEPDEFDINRGNARRHLTFGIGSHTCLGATLARLEMKIFLEETTRRLPHMSLVPGQEFSYLPNTSFRGPEHVLVEWDPHQNPVPADRP</sequence>
<dbReference type="Proteomes" id="UP000053060">
    <property type="component" value="Unassembled WGS sequence"/>
</dbReference>
<dbReference type="InterPro" id="IPR002397">
    <property type="entry name" value="Cyt_P450_B"/>
</dbReference>
<keyword evidence="6 7" id="KW-0503">Monooxygenase</keyword>
<evidence type="ECO:0000256" key="3">
    <source>
        <dbReference type="ARBA" id="ARBA00022723"/>
    </source>
</evidence>
<evidence type="ECO:0000256" key="2">
    <source>
        <dbReference type="ARBA" id="ARBA00022617"/>
    </source>
</evidence>